<dbReference type="Proteomes" id="UP001299970">
    <property type="component" value="Unassembled WGS sequence"/>
</dbReference>
<comment type="caution">
    <text evidence="1">The sequence shown here is derived from an EMBL/GenBank/DDBJ whole genome shotgun (WGS) entry which is preliminary data.</text>
</comment>
<dbReference type="PROSITE" id="PS51257">
    <property type="entry name" value="PROKAR_LIPOPROTEIN"/>
    <property type="match status" value="1"/>
</dbReference>
<dbReference type="EMBL" id="JAKXMK010000041">
    <property type="protein sequence ID" value="MCH6171253.1"/>
    <property type="molecule type" value="Genomic_DNA"/>
</dbReference>
<keyword evidence="2" id="KW-1185">Reference proteome</keyword>
<reference evidence="1 2" key="1">
    <citation type="submission" date="2022-03" db="EMBL/GenBank/DDBJ databases">
        <title>Pseudonocardia alaer sp. nov., a novel actinomycete isolated from reed forest soil.</title>
        <authorList>
            <person name="Wang L."/>
        </authorList>
    </citation>
    <scope>NUCLEOTIDE SEQUENCE [LARGE SCALE GENOMIC DNA]</scope>
    <source>
        <strain evidence="1 2">Y-16303</strain>
    </source>
</reference>
<name>A0ABS9TS67_9PSEU</name>
<dbReference type="RefSeq" id="WP_241042062.1">
    <property type="nucleotide sequence ID" value="NZ_BAAAJF010000010.1"/>
</dbReference>
<evidence type="ECO:0000313" key="2">
    <source>
        <dbReference type="Proteomes" id="UP001299970"/>
    </source>
</evidence>
<sequence length="129" mass="13236">MRSASGAGFTVVLCTTSACGAGDEGTVAGKLIDALRGAVRTSRHGVLVTTGCLFGGTACGVRARAPMVLVQACDPDRRPTGPALRIGPLRTGADVDELVTWLRAGHLDPAALPARLLDLHRRAIAAPLN</sequence>
<accession>A0ABS9TS67</accession>
<gene>
    <name evidence="1" type="ORF">MMF94_36605</name>
</gene>
<protein>
    <recommendedName>
        <fullName evidence="3">(2Fe-2S) ferredoxin</fullName>
    </recommendedName>
</protein>
<evidence type="ECO:0000313" key="1">
    <source>
        <dbReference type="EMBL" id="MCH6171253.1"/>
    </source>
</evidence>
<proteinExistence type="predicted"/>
<evidence type="ECO:0008006" key="3">
    <source>
        <dbReference type="Google" id="ProtNLM"/>
    </source>
</evidence>
<organism evidence="1 2">
    <name type="scientific">Pseudonocardia alaniniphila</name>
    <dbReference type="NCBI Taxonomy" id="75291"/>
    <lineage>
        <taxon>Bacteria</taxon>
        <taxon>Bacillati</taxon>
        <taxon>Actinomycetota</taxon>
        <taxon>Actinomycetes</taxon>
        <taxon>Pseudonocardiales</taxon>
        <taxon>Pseudonocardiaceae</taxon>
        <taxon>Pseudonocardia</taxon>
    </lineage>
</organism>